<dbReference type="Pfam" id="PF05532">
    <property type="entry name" value="CsbD"/>
    <property type="match status" value="1"/>
</dbReference>
<dbReference type="EMBL" id="JAACFV010000042">
    <property type="protein sequence ID" value="KAF7509368.1"/>
    <property type="molecule type" value="Genomic_DNA"/>
</dbReference>
<sequence length="176" mass="18068">MSSNDNPSTLKSYVDSAAGALQSGIASMTGNTSDKAKAEQTRAHASAEHSASESAVKVGPLTLGSSGAAAKDSPDRSRGAWDQTVGSGKETLGNLVGSEGLKREGREQNLQGQGQEAKGQLADFGQGVGDRVAGTVGGAAAALVGDRNEQTRWQERHDEGKTRQRGAELDMDKAAS</sequence>
<feature type="compositionally biased region" description="Basic and acidic residues" evidence="2">
    <location>
        <begin position="146"/>
        <end position="176"/>
    </location>
</feature>
<comment type="caution">
    <text evidence="4">The sequence shown here is derived from an EMBL/GenBank/DDBJ whole genome shotgun (WGS) entry which is preliminary data.</text>
</comment>
<protein>
    <recommendedName>
        <fullName evidence="3">CsbD-like domain-containing protein</fullName>
    </recommendedName>
</protein>
<evidence type="ECO:0000256" key="2">
    <source>
        <dbReference type="SAM" id="MobiDB-lite"/>
    </source>
</evidence>
<dbReference type="AlphaFoldDB" id="A0A8H7E5W5"/>
<evidence type="ECO:0000256" key="1">
    <source>
        <dbReference type="ARBA" id="ARBA00009129"/>
    </source>
</evidence>
<name>A0A8H7E5W5_9EURO</name>
<proteinExistence type="inferred from homology"/>
<feature type="region of interest" description="Disordered" evidence="2">
    <location>
        <begin position="141"/>
        <end position="176"/>
    </location>
</feature>
<dbReference type="PANTHER" id="PTHR40460">
    <property type="entry name" value="CHROMOSOME 1, WHOLE GENOME SHOTGUN SEQUENCE"/>
    <property type="match status" value="1"/>
</dbReference>
<feature type="compositionally biased region" description="Basic and acidic residues" evidence="2">
    <location>
        <begin position="34"/>
        <end position="51"/>
    </location>
</feature>
<accession>A0A8H7E5W5</accession>
<evidence type="ECO:0000313" key="5">
    <source>
        <dbReference type="Proteomes" id="UP000606974"/>
    </source>
</evidence>
<evidence type="ECO:0000313" key="4">
    <source>
        <dbReference type="EMBL" id="KAF7509368.1"/>
    </source>
</evidence>
<comment type="similarity">
    <text evidence="1">Belongs to the UPF0337 (CsbD) family.</text>
</comment>
<gene>
    <name evidence="4" type="ORF">GJ744_008091</name>
</gene>
<dbReference type="InterPro" id="IPR008462">
    <property type="entry name" value="CsbD"/>
</dbReference>
<keyword evidence="5" id="KW-1185">Reference proteome</keyword>
<dbReference type="PANTHER" id="PTHR40460:SF1">
    <property type="entry name" value="CSBD-LIKE DOMAIN-CONTAINING PROTEIN"/>
    <property type="match status" value="1"/>
</dbReference>
<feature type="domain" description="CsbD-like" evidence="3">
    <location>
        <begin position="75"/>
        <end position="123"/>
    </location>
</feature>
<dbReference type="Proteomes" id="UP000606974">
    <property type="component" value="Unassembled WGS sequence"/>
</dbReference>
<reference evidence="4" key="1">
    <citation type="submission" date="2020-02" db="EMBL/GenBank/DDBJ databases">
        <authorList>
            <person name="Palmer J.M."/>
        </authorList>
    </citation>
    <scope>NUCLEOTIDE SEQUENCE</scope>
    <source>
        <strain evidence="4">EPUS1.4</strain>
        <tissue evidence="4">Thallus</tissue>
    </source>
</reference>
<feature type="region of interest" description="Disordered" evidence="2">
    <location>
        <begin position="25"/>
        <end position="119"/>
    </location>
</feature>
<evidence type="ECO:0000259" key="3">
    <source>
        <dbReference type="Pfam" id="PF05532"/>
    </source>
</evidence>
<dbReference type="SUPFAM" id="SSF69047">
    <property type="entry name" value="Hypothetical protein YjbJ"/>
    <property type="match status" value="1"/>
</dbReference>
<dbReference type="InterPro" id="IPR036629">
    <property type="entry name" value="YjbJ_sf"/>
</dbReference>
<organism evidence="4 5">
    <name type="scientific">Endocarpon pusillum</name>
    <dbReference type="NCBI Taxonomy" id="364733"/>
    <lineage>
        <taxon>Eukaryota</taxon>
        <taxon>Fungi</taxon>
        <taxon>Dikarya</taxon>
        <taxon>Ascomycota</taxon>
        <taxon>Pezizomycotina</taxon>
        <taxon>Eurotiomycetes</taxon>
        <taxon>Chaetothyriomycetidae</taxon>
        <taxon>Verrucariales</taxon>
        <taxon>Verrucariaceae</taxon>
        <taxon>Endocarpon</taxon>
    </lineage>
</organism>
<dbReference type="OrthoDB" id="5309565at2759"/>